<keyword evidence="16" id="KW-1015">Disulfide bond</keyword>
<evidence type="ECO:0000256" key="17">
    <source>
        <dbReference type="ARBA" id="ARBA00023170"/>
    </source>
</evidence>
<keyword evidence="26" id="KW-1185">Reference proteome</keyword>
<evidence type="ECO:0000256" key="12">
    <source>
        <dbReference type="ARBA" id="ARBA00022821"/>
    </source>
</evidence>
<protein>
    <recommendedName>
        <fullName evidence="19">Pathogenesis-related protein 1</fullName>
    </recommendedName>
</protein>
<sequence>MLVKFLLSLGYVLGSALIHLTYAQDSPEDYLNAHNAARSEVGVRNLTWNNAVASYAQNYANQRMEDCNLVHSGGRYGENLAWGSSDLNGTQAVQMWVNEKTDYDIITNTCSEGKVCGHYTQVVWQDSQRLGCSKVRCTNGGTFISCNYDPPGNFNARRPFEINQTAPTPETAVTPSSTSLPPSISPTPGGVTYAQDSPEDFLNAHNAARSEVGVRNLTWNNAVASYAQNYANQRMEDCNLVHSGGRYGENLAWGSSDLNGTQAVQMWVNEKTDYDIITNTCSEGKVCGHYTQVVWQDSQHLGCSKVRCKNGGTFISCNYDPPGNFNGRRPFEINQTAPTTETAVTPSSTSLPPSISPSPGGVTPNSKNRRKKVRLVAGLIAGPSALIVGLSIIWLVLRWKRKRNETDSIFDVPFGDEFENGMGPKKFSYNELANATNNFGEKNKLGEGGFGAVYKGFLRDLNTFVAVKKVSRKSKQGSKEYATEVKIISRLRHKNTVKLMGWCHEKELILVYEFMPNGSLDFHLFKGKSLLTWDVRYKIVQGLASALLYLHEEGDQCVLHRDIKSSNIMLDSEFNAKLGDFGLARLVDHAKGYQTTALAGTIGYMAPECLTASKASKESDVFSFGIVALEIACGRRSIEQRDEEAQISLVAWVWESYGKKRLADVVDKKLCMNFDQNQIESLMIVGLWCAHPDRNLRPSIRRAMQVLNFESPLPILPSKMPVPNYDVPTAPAICSGSGQSLMSLTVPR</sequence>
<keyword evidence="5" id="KW-1003">Cell membrane</keyword>
<dbReference type="GO" id="GO:0002229">
    <property type="term" value="P:defense response to oomycetes"/>
    <property type="evidence" value="ECO:0007669"/>
    <property type="project" value="UniProtKB-ARBA"/>
</dbReference>
<keyword evidence="10 20" id="KW-0547">Nucleotide-binding</keyword>
<dbReference type="PRINTS" id="PR00837">
    <property type="entry name" value="V5TPXLIKE"/>
</dbReference>
<comment type="similarity">
    <text evidence="2">In the N-terminal section; belongs to the leguminous lectin family.</text>
</comment>
<keyword evidence="9" id="KW-0430">Lectin</keyword>
<keyword evidence="11" id="KW-0418">Kinase</keyword>
<keyword evidence="13 20" id="KW-0067">ATP-binding</keyword>
<evidence type="ECO:0000256" key="23">
    <source>
        <dbReference type="SAM" id="SignalP"/>
    </source>
</evidence>
<evidence type="ECO:0000256" key="1">
    <source>
        <dbReference type="ARBA" id="ARBA00004251"/>
    </source>
</evidence>
<dbReference type="InterPro" id="IPR001283">
    <property type="entry name" value="CRISP-related"/>
</dbReference>
<keyword evidence="7 22" id="KW-0812">Transmembrane</keyword>
<evidence type="ECO:0000256" key="15">
    <source>
        <dbReference type="ARBA" id="ARBA00023136"/>
    </source>
</evidence>
<evidence type="ECO:0000313" key="26">
    <source>
        <dbReference type="Proteomes" id="UP001168877"/>
    </source>
</evidence>
<dbReference type="CDD" id="cd05381">
    <property type="entry name" value="CAP_PR-1"/>
    <property type="match status" value="2"/>
</dbReference>
<dbReference type="FunFam" id="3.30.200.20:FF:000168">
    <property type="entry name" value="L-type lectin-domain containing receptor kinase IX.1"/>
    <property type="match status" value="1"/>
</dbReference>
<dbReference type="PROSITE" id="PS01009">
    <property type="entry name" value="CRISP_1"/>
    <property type="match status" value="2"/>
</dbReference>
<evidence type="ECO:0000256" key="3">
    <source>
        <dbReference type="ARBA" id="ARBA00009923"/>
    </source>
</evidence>
<comment type="similarity">
    <text evidence="3">Belongs to the CRISP family.</text>
</comment>
<name>A0AA39SB51_ACESA</name>
<evidence type="ECO:0000256" key="2">
    <source>
        <dbReference type="ARBA" id="ARBA00008536"/>
    </source>
</evidence>
<evidence type="ECO:0000256" key="8">
    <source>
        <dbReference type="ARBA" id="ARBA00022729"/>
    </source>
</evidence>
<evidence type="ECO:0000256" key="14">
    <source>
        <dbReference type="ARBA" id="ARBA00022989"/>
    </source>
</evidence>
<dbReference type="SMART" id="SM00220">
    <property type="entry name" value="S_TKc"/>
    <property type="match status" value="1"/>
</dbReference>
<dbReference type="Proteomes" id="UP001168877">
    <property type="component" value="Unassembled WGS sequence"/>
</dbReference>
<comment type="subcellular location">
    <subcellularLocation>
        <location evidence="1">Cell membrane</location>
        <topology evidence="1">Single-pass type I membrane protein</topology>
    </subcellularLocation>
</comment>
<dbReference type="InterPro" id="IPR017441">
    <property type="entry name" value="Protein_kinase_ATP_BS"/>
</dbReference>
<dbReference type="GO" id="GO:0005524">
    <property type="term" value="F:ATP binding"/>
    <property type="evidence" value="ECO:0007669"/>
    <property type="project" value="UniProtKB-UniRule"/>
</dbReference>
<dbReference type="GO" id="GO:0005576">
    <property type="term" value="C:extracellular region"/>
    <property type="evidence" value="ECO:0007669"/>
    <property type="project" value="InterPro"/>
</dbReference>
<keyword evidence="17" id="KW-0675">Receptor</keyword>
<evidence type="ECO:0000256" key="22">
    <source>
        <dbReference type="SAM" id="Phobius"/>
    </source>
</evidence>
<dbReference type="Gene3D" id="3.40.33.10">
    <property type="entry name" value="CAP"/>
    <property type="match status" value="2"/>
</dbReference>
<dbReference type="InterPro" id="IPR014044">
    <property type="entry name" value="CAP_dom"/>
</dbReference>
<evidence type="ECO:0000256" key="16">
    <source>
        <dbReference type="ARBA" id="ARBA00023157"/>
    </source>
</evidence>
<evidence type="ECO:0000256" key="19">
    <source>
        <dbReference type="ARBA" id="ARBA00073092"/>
    </source>
</evidence>
<keyword evidence="6" id="KW-0808">Transferase</keyword>
<feature type="chain" id="PRO_5041223460" description="Pathogenesis-related protein 1" evidence="23">
    <location>
        <begin position="24"/>
        <end position="748"/>
    </location>
</feature>
<dbReference type="Pfam" id="PF00069">
    <property type="entry name" value="Pkinase"/>
    <property type="match status" value="1"/>
</dbReference>
<dbReference type="PROSITE" id="PS01010">
    <property type="entry name" value="CRISP_2"/>
    <property type="match status" value="2"/>
</dbReference>
<dbReference type="FunFam" id="3.40.33.10:FF:000006">
    <property type="entry name" value="Putative pathogenesis-related protein 1"/>
    <property type="match status" value="2"/>
</dbReference>
<evidence type="ECO:0000256" key="7">
    <source>
        <dbReference type="ARBA" id="ARBA00022692"/>
    </source>
</evidence>
<feature type="domain" description="Protein kinase" evidence="24">
    <location>
        <begin position="439"/>
        <end position="716"/>
    </location>
</feature>
<dbReference type="PROSITE" id="PS00107">
    <property type="entry name" value="PROTEIN_KINASE_ATP"/>
    <property type="match status" value="1"/>
</dbReference>
<dbReference type="Pfam" id="PF00188">
    <property type="entry name" value="CAP"/>
    <property type="match status" value="2"/>
</dbReference>
<evidence type="ECO:0000256" key="9">
    <source>
        <dbReference type="ARBA" id="ARBA00022734"/>
    </source>
</evidence>
<evidence type="ECO:0000256" key="6">
    <source>
        <dbReference type="ARBA" id="ARBA00022679"/>
    </source>
</evidence>
<dbReference type="GO" id="GO:0030246">
    <property type="term" value="F:carbohydrate binding"/>
    <property type="evidence" value="ECO:0007669"/>
    <property type="project" value="UniProtKB-KW"/>
</dbReference>
<dbReference type="CDD" id="cd14066">
    <property type="entry name" value="STKc_IRAK"/>
    <property type="match status" value="1"/>
</dbReference>
<dbReference type="SMART" id="SM00198">
    <property type="entry name" value="SCP"/>
    <property type="match status" value="2"/>
</dbReference>
<dbReference type="PANTHER" id="PTHR27007">
    <property type="match status" value="1"/>
</dbReference>
<organism evidence="25 26">
    <name type="scientific">Acer saccharum</name>
    <name type="common">Sugar maple</name>
    <dbReference type="NCBI Taxonomy" id="4024"/>
    <lineage>
        <taxon>Eukaryota</taxon>
        <taxon>Viridiplantae</taxon>
        <taxon>Streptophyta</taxon>
        <taxon>Embryophyta</taxon>
        <taxon>Tracheophyta</taxon>
        <taxon>Spermatophyta</taxon>
        <taxon>Magnoliopsida</taxon>
        <taxon>eudicotyledons</taxon>
        <taxon>Gunneridae</taxon>
        <taxon>Pentapetalae</taxon>
        <taxon>rosids</taxon>
        <taxon>malvids</taxon>
        <taxon>Sapindales</taxon>
        <taxon>Sapindaceae</taxon>
        <taxon>Hippocastanoideae</taxon>
        <taxon>Acereae</taxon>
        <taxon>Acer</taxon>
    </lineage>
</organism>
<keyword evidence="12" id="KW-0611">Plant defense</keyword>
<evidence type="ECO:0000256" key="20">
    <source>
        <dbReference type="PROSITE-ProRule" id="PRU10141"/>
    </source>
</evidence>
<feature type="region of interest" description="Disordered" evidence="21">
    <location>
        <begin position="338"/>
        <end position="367"/>
    </location>
</feature>
<dbReference type="Gene3D" id="1.10.510.10">
    <property type="entry name" value="Transferase(Phosphotransferase) domain 1"/>
    <property type="match status" value="1"/>
</dbReference>
<evidence type="ECO:0000259" key="24">
    <source>
        <dbReference type="PROSITE" id="PS50011"/>
    </source>
</evidence>
<evidence type="ECO:0000256" key="13">
    <source>
        <dbReference type="ARBA" id="ARBA00022840"/>
    </source>
</evidence>
<evidence type="ECO:0000256" key="5">
    <source>
        <dbReference type="ARBA" id="ARBA00022475"/>
    </source>
</evidence>
<dbReference type="InterPro" id="IPR018244">
    <property type="entry name" value="Allrgn_V5/Tpx1_CS"/>
</dbReference>
<dbReference type="EMBL" id="JAUESC010000381">
    <property type="protein sequence ID" value="KAK0588588.1"/>
    <property type="molecule type" value="Genomic_DNA"/>
</dbReference>
<dbReference type="InterPro" id="IPR050528">
    <property type="entry name" value="L-type_Lectin-RKs"/>
</dbReference>
<gene>
    <name evidence="25" type="ORF">LWI29_002939</name>
</gene>
<evidence type="ECO:0000256" key="18">
    <source>
        <dbReference type="ARBA" id="ARBA00023180"/>
    </source>
</evidence>
<dbReference type="SUPFAM" id="SSF56112">
    <property type="entry name" value="Protein kinase-like (PK-like)"/>
    <property type="match status" value="1"/>
</dbReference>
<feature type="signal peptide" evidence="23">
    <location>
        <begin position="1"/>
        <end position="23"/>
    </location>
</feature>
<feature type="compositionally biased region" description="Low complexity" evidence="21">
    <location>
        <begin position="344"/>
        <end position="364"/>
    </location>
</feature>
<keyword evidence="8 23" id="KW-0732">Signal</keyword>
<dbReference type="Gene3D" id="3.30.200.20">
    <property type="entry name" value="Phosphorylase Kinase, domain 1"/>
    <property type="match status" value="1"/>
</dbReference>
<keyword evidence="18" id="KW-0325">Glycoprotein</keyword>
<dbReference type="GO" id="GO:0004674">
    <property type="term" value="F:protein serine/threonine kinase activity"/>
    <property type="evidence" value="ECO:0007669"/>
    <property type="project" value="UniProtKB-KW"/>
</dbReference>
<proteinExistence type="inferred from homology"/>
<evidence type="ECO:0000256" key="11">
    <source>
        <dbReference type="ARBA" id="ARBA00022777"/>
    </source>
</evidence>
<dbReference type="InterPro" id="IPR000719">
    <property type="entry name" value="Prot_kinase_dom"/>
</dbReference>
<feature type="region of interest" description="Disordered" evidence="21">
    <location>
        <begin position="166"/>
        <end position="188"/>
    </location>
</feature>
<feature type="transmembrane region" description="Helical" evidence="22">
    <location>
        <begin position="375"/>
        <end position="397"/>
    </location>
</feature>
<evidence type="ECO:0000313" key="25">
    <source>
        <dbReference type="EMBL" id="KAK0588588.1"/>
    </source>
</evidence>
<dbReference type="GO" id="GO:0005886">
    <property type="term" value="C:plasma membrane"/>
    <property type="evidence" value="ECO:0007669"/>
    <property type="project" value="UniProtKB-SubCell"/>
</dbReference>
<dbReference type="AlphaFoldDB" id="A0AA39SB51"/>
<dbReference type="InterPro" id="IPR011009">
    <property type="entry name" value="Kinase-like_dom_sf"/>
</dbReference>
<comment type="caution">
    <text evidence="25">The sequence shown here is derived from an EMBL/GenBank/DDBJ whole genome shotgun (WGS) entry which is preliminary data.</text>
</comment>
<accession>A0AA39SB51</accession>
<comment type="similarity">
    <text evidence="4">In the C-terminal section; belongs to the protein kinase superfamily. Ser/Thr protein kinase family.</text>
</comment>
<feature type="binding site" evidence="20">
    <location>
        <position position="469"/>
    </location>
    <ligand>
        <name>ATP</name>
        <dbReference type="ChEBI" id="CHEBI:30616"/>
    </ligand>
</feature>
<feature type="compositionally biased region" description="Low complexity" evidence="21">
    <location>
        <begin position="174"/>
        <end position="188"/>
    </location>
</feature>
<dbReference type="InterPro" id="IPR035940">
    <property type="entry name" value="CAP_sf"/>
</dbReference>
<dbReference type="PROSITE" id="PS50011">
    <property type="entry name" value="PROTEIN_KINASE_DOM"/>
    <property type="match status" value="1"/>
</dbReference>
<keyword evidence="15 22" id="KW-0472">Membrane</keyword>
<dbReference type="InterPro" id="IPR008271">
    <property type="entry name" value="Ser/Thr_kinase_AS"/>
</dbReference>
<reference evidence="25" key="1">
    <citation type="journal article" date="2022" name="Plant J.">
        <title>Strategies of tolerance reflected in two North American maple genomes.</title>
        <authorList>
            <person name="McEvoy S.L."/>
            <person name="Sezen U.U."/>
            <person name="Trouern-Trend A."/>
            <person name="McMahon S.M."/>
            <person name="Schaberg P.G."/>
            <person name="Yang J."/>
            <person name="Wegrzyn J.L."/>
            <person name="Swenson N.G."/>
        </authorList>
    </citation>
    <scope>NUCLEOTIDE SEQUENCE</scope>
    <source>
        <strain evidence="25">NS2018</strain>
    </source>
</reference>
<dbReference type="GO" id="GO:0098542">
    <property type="term" value="P:defense response to other organism"/>
    <property type="evidence" value="ECO:0007669"/>
    <property type="project" value="UniProtKB-ARBA"/>
</dbReference>
<evidence type="ECO:0000256" key="21">
    <source>
        <dbReference type="SAM" id="MobiDB-lite"/>
    </source>
</evidence>
<reference evidence="25" key="2">
    <citation type="submission" date="2023-06" db="EMBL/GenBank/DDBJ databases">
        <authorList>
            <person name="Swenson N.G."/>
            <person name="Wegrzyn J.L."/>
            <person name="Mcevoy S.L."/>
        </authorList>
    </citation>
    <scope>NUCLEOTIDE SEQUENCE</scope>
    <source>
        <strain evidence="25">NS2018</strain>
        <tissue evidence="25">Leaf</tissue>
    </source>
</reference>
<dbReference type="FunFam" id="1.10.510.10:FF:000240">
    <property type="entry name" value="Lectin-domain containing receptor kinase A4.3"/>
    <property type="match status" value="1"/>
</dbReference>
<keyword evidence="14 22" id="KW-1133">Transmembrane helix</keyword>
<dbReference type="PROSITE" id="PS00108">
    <property type="entry name" value="PROTEIN_KINASE_ST"/>
    <property type="match status" value="1"/>
</dbReference>
<dbReference type="SUPFAM" id="SSF55797">
    <property type="entry name" value="PR-1-like"/>
    <property type="match status" value="2"/>
</dbReference>
<evidence type="ECO:0000256" key="4">
    <source>
        <dbReference type="ARBA" id="ARBA00010217"/>
    </source>
</evidence>
<evidence type="ECO:0000256" key="10">
    <source>
        <dbReference type="ARBA" id="ARBA00022741"/>
    </source>
</evidence>